<dbReference type="AlphaFoldDB" id="A0A5B7FEY5"/>
<keyword evidence="2" id="KW-0472">Membrane</keyword>
<comment type="caution">
    <text evidence="3">The sequence shown here is derived from an EMBL/GenBank/DDBJ whole genome shotgun (WGS) entry which is preliminary data.</text>
</comment>
<sequence length="91" mass="10409">MQFRYPKPSPPHPSIRPSKQSGISSKHLPTAPSLPSAQPPTRVLHSFTLLQCGEESRPWVQNQWFRRLLESVYLFVLFLFLLLFPPGHSDG</sequence>
<evidence type="ECO:0000256" key="1">
    <source>
        <dbReference type="SAM" id="MobiDB-lite"/>
    </source>
</evidence>
<keyword evidence="2" id="KW-1133">Transmembrane helix</keyword>
<protein>
    <submittedName>
        <fullName evidence="3">Uncharacterized protein</fullName>
    </submittedName>
</protein>
<reference evidence="3 4" key="1">
    <citation type="submission" date="2019-05" db="EMBL/GenBank/DDBJ databases">
        <title>Another draft genome of Portunus trituberculatus and its Hox gene families provides insights of decapod evolution.</title>
        <authorList>
            <person name="Jeong J.-H."/>
            <person name="Song I."/>
            <person name="Kim S."/>
            <person name="Choi T."/>
            <person name="Kim D."/>
            <person name="Ryu S."/>
            <person name="Kim W."/>
        </authorList>
    </citation>
    <scope>NUCLEOTIDE SEQUENCE [LARGE SCALE GENOMIC DNA]</scope>
    <source>
        <tissue evidence="3">Muscle</tissue>
    </source>
</reference>
<evidence type="ECO:0000313" key="3">
    <source>
        <dbReference type="EMBL" id="MPC44097.1"/>
    </source>
</evidence>
<name>A0A5B7FEY5_PORTR</name>
<proteinExistence type="predicted"/>
<gene>
    <name evidence="3" type="ORF">E2C01_037760</name>
</gene>
<accession>A0A5B7FEY5</accession>
<feature type="region of interest" description="Disordered" evidence="1">
    <location>
        <begin position="1"/>
        <end position="39"/>
    </location>
</feature>
<keyword evidence="4" id="KW-1185">Reference proteome</keyword>
<feature type="transmembrane region" description="Helical" evidence="2">
    <location>
        <begin position="64"/>
        <end position="84"/>
    </location>
</feature>
<keyword evidence="2" id="KW-0812">Transmembrane</keyword>
<dbReference type="EMBL" id="VSRR010006125">
    <property type="protein sequence ID" value="MPC44097.1"/>
    <property type="molecule type" value="Genomic_DNA"/>
</dbReference>
<organism evidence="3 4">
    <name type="scientific">Portunus trituberculatus</name>
    <name type="common">Swimming crab</name>
    <name type="synonym">Neptunus trituberculatus</name>
    <dbReference type="NCBI Taxonomy" id="210409"/>
    <lineage>
        <taxon>Eukaryota</taxon>
        <taxon>Metazoa</taxon>
        <taxon>Ecdysozoa</taxon>
        <taxon>Arthropoda</taxon>
        <taxon>Crustacea</taxon>
        <taxon>Multicrustacea</taxon>
        <taxon>Malacostraca</taxon>
        <taxon>Eumalacostraca</taxon>
        <taxon>Eucarida</taxon>
        <taxon>Decapoda</taxon>
        <taxon>Pleocyemata</taxon>
        <taxon>Brachyura</taxon>
        <taxon>Eubrachyura</taxon>
        <taxon>Portunoidea</taxon>
        <taxon>Portunidae</taxon>
        <taxon>Portuninae</taxon>
        <taxon>Portunus</taxon>
    </lineage>
</organism>
<evidence type="ECO:0000313" key="4">
    <source>
        <dbReference type="Proteomes" id="UP000324222"/>
    </source>
</evidence>
<dbReference type="Proteomes" id="UP000324222">
    <property type="component" value="Unassembled WGS sequence"/>
</dbReference>
<evidence type="ECO:0000256" key="2">
    <source>
        <dbReference type="SAM" id="Phobius"/>
    </source>
</evidence>